<feature type="region of interest" description="Disordered" evidence="5">
    <location>
        <begin position="958"/>
        <end position="1019"/>
    </location>
</feature>
<comment type="caution">
    <text evidence="6">The sequence shown here is derived from an EMBL/GenBank/DDBJ whole genome shotgun (WGS) entry which is preliminary data.</text>
</comment>
<feature type="region of interest" description="Disordered" evidence="5">
    <location>
        <begin position="350"/>
        <end position="474"/>
    </location>
</feature>
<feature type="region of interest" description="Disordered" evidence="5">
    <location>
        <begin position="1373"/>
        <end position="1393"/>
    </location>
</feature>
<gene>
    <name evidence="6" type="ORF">EV702DRAFT_1195826</name>
</gene>
<dbReference type="GO" id="GO:0003735">
    <property type="term" value="F:structural constituent of ribosome"/>
    <property type="evidence" value="ECO:0007669"/>
    <property type="project" value="InterPro"/>
</dbReference>
<feature type="compositionally biased region" description="Polar residues" evidence="5">
    <location>
        <begin position="197"/>
        <end position="206"/>
    </location>
</feature>
<name>A0A9P6ZXY5_9AGAM</name>
<feature type="region of interest" description="Disordered" evidence="5">
    <location>
        <begin position="303"/>
        <end position="325"/>
    </location>
</feature>
<feature type="compositionally biased region" description="Pro residues" evidence="5">
    <location>
        <begin position="895"/>
        <end position="906"/>
    </location>
</feature>
<evidence type="ECO:0000256" key="2">
    <source>
        <dbReference type="ARBA" id="ARBA00022980"/>
    </source>
</evidence>
<evidence type="ECO:0000256" key="5">
    <source>
        <dbReference type="SAM" id="MobiDB-lite"/>
    </source>
</evidence>
<feature type="compositionally biased region" description="Low complexity" evidence="5">
    <location>
        <begin position="1376"/>
        <end position="1387"/>
    </location>
</feature>
<keyword evidence="3" id="KW-0687">Ribonucleoprotein</keyword>
<feature type="coiled-coil region" evidence="4">
    <location>
        <begin position="1145"/>
        <end position="1179"/>
    </location>
</feature>
<feature type="compositionally biased region" description="Polar residues" evidence="5">
    <location>
        <begin position="68"/>
        <end position="78"/>
    </location>
</feature>
<feature type="region of interest" description="Disordered" evidence="5">
    <location>
        <begin position="789"/>
        <end position="914"/>
    </location>
</feature>
<proteinExistence type="inferred from homology"/>
<feature type="region of interest" description="Disordered" evidence="5">
    <location>
        <begin position="580"/>
        <end position="602"/>
    </location>
</feature>
<feature type="compositionally biased region" description="Low complexity" evidence="5">
    <location>
        <begin position="811"/>
        <end position="823"/>
    </location>
</feature>
<dbReference type="EMBL" id="JABBWD010000014">
    <property type="protein sequence ID" value="KAG1778807.1"/>
    <property type="molecule type" value="Genomic_DNA"/>
</dbReference>
<evidence type="ECO:0000313" key="7">
    <source>
        <dbReference type="Proteomes" id="UP000714275"/>
    </source>
</evidence>
<feature type="compositionally biased region" description="Polar residues" evidence="5">
    <location>
        <begin position="393"/>
        <end position="418"/>
    </location>
</feature>
<feature type="compositionally biased region" description="Polar residues" evidence="5">
    <location>
        <begin position="851"/>
        <end position="860"/>
    </location>
</feature>
<evidence type="ECO:0000313" key="6">
    <source>
        <dbReference type="EMBL" id="KAG1778807.1"/>
    </source>
</evidence>
<feature type="compositionally biased region" description="Low complexity" evidence="5">
    <location>
        <begin position="18"/>
        <end position="34"/>
    </location>
</feature>
<evidence type="ECO:0000256" key="4">
    <source>
        <dbReference type="SAM" id="Coils"/>
    </source>
</evidence>
<feature type="compositionally biased region" description="Polar residues" evidence="5">
    <location>
        <begin position="829"/>
        <end position="843"/>
    </location>
</feature>
<reference evidence="6" key="1">
    <citation type="journal article" date="2020" name="New Phytol.">
        <title>Comparative genomics reveals dynamic genome evolution in host specialist ectomycorrhizal fungi.</title>
        <authorList>
            <person name="Lofgren L.A."/>
            <person name="Nguyen N.H."/>
            <person name="Vilgalys R."/>
            <person name="Ruytinx J."/>
            <person name="Liao H.L."/>
            <person name="Branco S."/>
            <person name="Kuo A."/>
            <person name="LaButti K."/>
            <person name="Lipzen A."/>
            <person name="Andreopoulos W."/>
            <person name="Pangilinan J."/>
            <person name="Riley R."/>
            <person name="Hundley H."/>
            <person name="Na H."/>
            <person name="Barry K."/>
            <person name="Grigoriev I.V."/>
            <person name="Stajich J.E."/>
            <person name="Kennedy P.G."/>
        </authorList>
    </citation>
    <scope>NUCLEOTIDE SEQUENCE</scope>
    <source>
        <strain evidence="6">DOB743</strain>
    </source>
</reference>
<accession>A0A9P6ZXY5</accession>
<dbReference type="Pfam" id="PF04758">
    <property type="entry name" value="Ribosomal_S30"/>
    <property type="match status" value="1"/>
</dbReference>
<feature type="compositionally biased region" description="Low complexity" evidence="5">
    <location>
        <begin position="419"/>
        <end position="432"/>
    </location>
</feature>
<feature type="compositionally biased region" description="Low complexity" evidence="5">
    <location>
        <begin position="207"/>
        <end position="216"/>
    </location>
</feature>
<dbReference type="GO" id="GO:0006412">
    <property type="term" value="P:translation"/>
    <property type="evidence" value="ECO:0007669"/>
    <property type="project" value="InterPro"/>
</dbReference>
<organism evidence="6 7">
    <name type="scientific">Suillus placidus</name>
    <dbReference type="NCBI Taxonomy" id="48579"/>
    <lineage>
        <taxon>Eukaryota</taxon>
        <taxon>Fungi</taxon>
        <taxon>Dikarya</taxon>
        <taxon>Basidiomycota</taxon>
        <taxon>Agaricomycotina</taxon>
        <taxon>Agaricomycetes</taxon>
        <taxon>Agaricomycetidae</taxon>
        <taxon>Boletales</taxon>
        <taxon>Suillineae</taxon>
        <taxon>Suillaceae</taxon>
        <taxon>Suillus</taxon>
    </lineage>
</organism>
<dbReference type="PANTHER" id="PTHR12650:SF15">
    <property type="entry name" value="RIBOSOMAL PROTEIN S30, ISOFORM A"/>
    <property type="match status" value="1"/>
</dbReference>
<dbReference type="InterPro" id="IPR006846">
    <property type="entry name" value="Ribosomal_eS30"/>
</dbReference>
<feature type="region of interest" description="Disordered" evidence="5">
    <location>
        <begin position="155"/>
        <end position="221"/>
    </location>
</feature>
<evidence type="ECO:0000256" key="3">
    <source>
        <dbReference type="ARBA" id="ARBA00023274"/>
    </source>
</evidence>
<feature type="region of interest" description="Disordered" evidence="5">
    <location>
        <begin position="1"/>
        <end position="78"/>
    </location>
</feature>
<feature type="compositionally biased region" description="Polar residues" evidence="5">
    <location>
        <begin position="789"/>
        <end position="810"/>
    </location>
</feature>
<protein>
    <submittedName>
        <fullName evidence="6">Uncharacterized protein</fullName>
    </submittedName>
</protein>
<keyword evidence="2" id="KW-0689">Ribosomal protein</keyword>
<keyword evidence="7" id="KW-1185">Reference proteome</keyword>
<sequence>MILTNFMRKNVKRKTKVTKSSGIPPRPSRSPTSPALSVPPEEIFDIHEKSVNSQMTEELPSDRDTSVDRPSTSTSRTRLNVGSSLVQLDYNPEPLDNWFPHELLNGRHGSHGSTRSLPMSPPQESAIVEATALSTAKEDLNQGPTFQEAITANISHSRQQSDRMAPSASKKSIPTPIFIPEVETSPTKTHTRRPTVNVKSSGTNQQPFPSTSSPSPMDSENMSAISGTTLARALIGNSFILSSSDRGSRYRSGMTRQDSATLPRGDHLLMEVALAQDSGRDSMVPPVPPMPSGSGVLLLDQARTSAVQDKEQKSPDASASITESPFSGAYYASPDIIMHSGLSRRISRISEVPSPVPTTPMSPQSIRDARPMKSGSSIAASSMLARMDETDSDVPNTASHTPATASSHRSFHQTGTGVSSTSIQSSEFISSSPTDGLDGYQFVPPEPPQPVASASSDRRGRALGVTPSLRGGRSFNASDALPSSIFQRNKKQIRLPIGERPRSILVPQTPITPALIASSTVQYPSALSQFPLVPTSAVPAGHIEMPLTAFAELDILGTSPLSVTVNQEYDLLDYAINVSPKSQSSSTYPSSSSPTGEQTFPETPNIFTPLFSPNFPVPITALQLPGRPQALRSATLPLPQEFAGTGALSRAMTLGVAPRGEGLAGDNSSPAPHRPVSTASCKKSTPSPEPVPPEITSEVAPVSASSLTGPKAYTTDQKIDAAIPLQSSPVDPVMCSPLYRVSTSSDKLQEDEVLQALAPNFASSISSIISPNSFISTSKSFSLVMKPSLSPTSVPLPGSQNASPSLPYTRSGSISSLTSPSNSPGANLPSFSPNLQSSSTNLPSPGALSPNRPQLLSPQPQAAFPRGISSVPDPSSQRPESDSHVAGTSFLPSVSPAPPSTPPRSPFRPSSANSSPLFTPSFIAPPPYHSVISNENDIPLATSTSSGASSRETGSEINFIIRRPSISATPSPPSNIRSRARARPPLPIGPRKPSGPGQPLGSFVPGIRERNGSVSSVSSGYAHGSGSGYAWRKLTAAASTPAPKFQTPPPRWRGMTMEAAQWTLTQHELQTIVSRAIKQSAEASSIRLLRTDMLDVDIPEEVHRLEMQRTDVKMRYKTLVRKRWQLMGALAGHLDGPDLCDSMTAARTVEELSEVSIALDQLTDELHTIVEQLGQLKSLRDVHSASALAMALRKVNSTFLKQVAESQKLREQIDSMEAERDEAWKQAEDVAQDFDNLSDQVLESRGESVEGTAALRPSSRRSARVSAVRKSSIRQSKAGLRSLGYAHKLDDVDVRHLRRHSSGSTAAFTHTAWHCHVESVWPQLSRQVSFAFTVLYLTIFVDIGSTSNASFSGARALAQAQRELYEMLGLALQGTPSESSPRPRSVSGLLGSRHVSLSPRPMSDVIAIRPRALENRAIHSVLYDDCRSPSSSSTMGKVHGSLARAGKVKSQTPKVDKQEKKKTPKGRAKKRILYNRRFVNVTTLPGGKRRM</sequence>
<feature type="compositionally biased region" description="Polar residues" evidence="5">
    <location>
        <begin position="966"/>
        <end position="977"/>
    </location>
</feature>
<dbReference type="Proteomes" id="UP000714275">
    <property type="component" value="Unassembled WGS sequence"/>
</dbReference>
<evidence type="ECO:0000256" key="1">
    <source>
        <dbReference type="ARBA" id="ARBA00008450"/>
    </source>
</evidence>
<comment type="similarity">
    <text evidence="1">Belongs to the eukaryotic ribosomal protein eS30 family.</text>
</comment>
<dbReference type="GO" id="GO:0022627">
    <property type="term" value="C:cytosolic small ribosomal subunit"/>
    <property type="evidence" value="ECO:0007669"/>
    <property type="project" value="TreeGrafter"/>
</dbReference>
<dbReference type="PANTHER" id="PTHR12650">
    <property type="entry name" value="40S RIBOSOMAL PROTEIN S30/UBIQUITIN-LIKE PROTEIN FUBI"/>
    <property type="match status" value="1"/>
</dbReference>
<feature type="region of interest" description="Disordered" evidence="5">
    <location>
        <begin position="658"/>
        <end position="708"/>
    </location>
</feature>
<keyword evidence="4" id="KW-0175">Coiled coil</keyword>
<dbReference type="OrthoDB" id="3271284at2759"/>
<feature type="compositionally biased region" description="Low complexity" evidence="5">
    <location>
        <begin position="580"/>
        <end position="594"/>
    </location>
</feature>
<feature type="compositionally biased region" description="Polar residues" evidence="5">
    <location>
        <begin position="677"/>
        <end position="686"/>
    </location>
</feature>
<feature type="compositionally biased region" description="Polar residues" evidence="5">
    <location>
        <begin position="315"/>
        <end position="325"/>
    </location>
</feature>
<feature type="region of interest" description="Disordered" evidence="5">
    <location>
        <begin position="1429"/>
        <end position="1469"/>
    </location>
</feature>